<sequence>MPTPTDTLHSILNADADSTPTPRDPSQPLPHLSDSLPIFDGENTPQNISTYGFLLGAIFGGSIIFVAYERELPQLGIYLAALSLFHTLEYVATALFNRDKLTLDSYLINHSDHYHIANAATLLEFLIERYVFPEWKTFGIANLMGFLVVIIGQSARTIAMFSAKENFSHHIADYKERDHRLVTNGIYSIMRHPSYFGFYWWALGVQVLLLNPICFVGFIKVLYGFFSERIEYEEYTLTKFFGLEYVEYRKRTRTYIPFIN</sequence>
<dbReference type="PANTHER" id="PTHR12714">
    <property type="entry name" value="PROTEIN-S ISOPRENYLCYSTEINE O-METHYLTRANSFERASE"/>
    <property type="match status" value="1"/>
</dbReference>
<dbReference type="GO" id="GO:0032259">
    <property type="term" value="P:methylation"/>
    <property type="evidence" value="ECO:0007669"/>
    <property type="project" value="UniProtKB-KW"/>
</dbReference>
<dbReference type="Proteomes" id="UP000268093">
    <property type="component" value="Unassembled WGS sequence"/>
</dbReference>
<feature type="transmembrane region" description="Helical" evidence="10">
    <location>
        <begin position="48"/>
        <end position="68"/>
    </location>
</feature>
<keyword evidence="10" id="KW-0256">Endoplasmic reticulum</keyword>
<evidence type="ECO:0000256" key="6">
    <source>
        <dbReference type="ARBA" id="ARBA00022691"/>
    </source>
</evidence>
<reference evidence="12 13" key="1">
    <citation type="journal article" date="2018" name="New Phytol.">
        <title>Phylogenomics of Endogonaceae and evolution of mycorrhizas within Mucoromycota.</title>
        <authorList>
            <person name="Chang Y."/>
            <person name="Desiro A."/>
            <person name="Na H."/>
            <person name="Sandor L."/>
            <person name="Lipzen A."/>
            <person name="Clum A."/>
            <person name="Barry K."/>
            <person name="Grigoriev I.V."/>
            <person name="Martin F.M."/>
            <person name="Stajich J.E."/>
            <person name="Smith M.E."/>
            <person name="Bonito G."/>
            <person name="Spatafora J.W."/>
        </authorList>
    </citation>
    <scope>NUCLEOTIDE SEQUENCE [LARGE SCALE GENOMIC DNA]</scope>
    <source>
        <strain evidence="12 13">GMNB39</strain>
    </source>
</reference>
<dbReference type="EC" id="2.1.1.100" evidence="3 10"/>
<dbReference type="GO" id="GO:0004671">
    <property type="term" value="F:protein C-terminal S-isoprenylcysteine carboxyl O-methyltransferase activity"/>
    <property type="evidence" value="ECO:0007669"/>
    <property type="project" value="UniProtKB-EC"/>
</dbReference>
<dbReference type="Pfam" id="PF04140">
    <property type="entry name" value="ICMT"/>
    <property type="match status" value="1"/>
</dbReference>
<evidence type="ECO:0000256" key="2">
    <source>
        <dbReference type="ARBA" id="ARBA00009140"/>
    </source>
</evidence>
<dbReference type="PROSITE" id="PS51564">
    <property type="entry name" value="SAM_ICMT"/>
    <property type="match status" value="1"/>
</dbReference>
<evidence type="ECO:0000256" key="9">
    <source>
        <dbReference type="ARBA" id="ARBA00023136"/>
    </source>
</evidence>
<gene>
    <name evidence="12" type="ORF">BC936DRAFT_136773</name>
</gene>
<comment type="catalytic activity">
    <reaction evidence="10">
        <text>[protein]-C-terminal S-[(2E,6E)-farnesyl]-L-cysteine + S-adenosyl-L-methionine = [protein]-C-terminal S-[(2E,6E)-farnesyl]-L-cysteine methyl ester + S-adenosyl-L-homocysteine</text>
        <dbReference type="Rhea" id="RHEA:21672"/>
        <dbReference type="Rhea" id="RHEA-COMP:12125"/>
        <dbReference type="Rhea" id="RHEA-COMP:12126"/>
        <dbReference type="ChEBI" id="CHEBI:57856"/>
        <dbReference type="ChEBI" id="CHEBI:59789"/>
        <dbReference type="ChEBI" id="CHEBI:90510"/>
        <dbReference type="ChEBI" id="CHEBI:90511"/>
        <dbReference type="EC" id="2.1.1.100"/>
    </reaction>
</comment>
<feature type="transmembrane region" description="Helical" evidence="10">
    <location>
        <begin position="198"/>
        <end position="223"/>
    </location>
</feature>
<dbReference type="AlphaFoldDB" id="A0A433CYU4"/>
<evidence type="ECO:0000313" key="13">
    <source>
        <dbReference type="Proteomes" id="UP000268093"/>
    </source>
</evidence>
<comment type="caution">
    <text evidence="12">The sequence shown here is derived from an EMBL/GenBank/DDBJ whole genome shotgun (WGS) entry which is preliminary data.</text>
</comment>
<dbReference type="PANTHER" id="PTHR12714:SF9">
    <property type="entry name" value="PROTEIN-S-ISOPRENYLCYSTEINE O-METHYLTRANSFERASE"/>
    <property type="match status" value="1"/>
</dbReference>
<evidence type="ECO:0000256" key="7">
    <source>
        <dbReference type="ARBA" id="ARBA00022692"/>
    </source>
</evidence>
<accession>A0A433CYU4</accession>
<keyword evidence="5 12" id="KW-0808">Transferase</keyword>
<feature type="transmembrane region" description="Helical" evidence="10">
    <location>
        <begin position="139"/>
        <end position="159"/>
    </location>
</feature>
<feature type="region of interest" description="Disordered" evidence="11">
    <location>
        <begin position="1"/>
        <end position="36"/>
    </location>
</feature>
<organism evidence="12 13">
    <name type="scientific">Jimgerdemannia flammicorona</name>
    <dbReference type="NCBI Taxonomy" id="994334"/>
    <lineage>
        <taxon>Eukaryota</taxon>
        <taxon>Fungi</taxon>
        <taxon>Fungi incertae sedis</taxon>
        <taxon>Mucoromycota</taxon>
        <taxon>Mucoromycotina</taxon>
        <taxon>Endogonomycetes</taxon>
        <taxon>Endogonales</taxon>
        <taxon>Endogonaceae</taxon>
        <taxon>Jimgerdemannia</taxon>
    </lineage>
</organism>
<evidence type="ECO:0000256" key="10">
    <source>
        <dbReference type="RuleBase" id="RU362022"/>
    </source>
</evidence>
<comment type="similarity">
    <text evidence="2 10">Belongs to the class VI-like SAM-binding methyltransferase superfamily. Isoprenylcysteine carboxyl methyltransferase family.</text>
</comment>
<protein>
    <recommendedName>
        <fullName evidence="3 10">Protein-S-isoprenylcysteine O-methyltransferase</fullName>
        <ecNumber evidence="3 10">2.1.1.100</ecNumber>
    </recommendedName>
</protein>
<evidence type="ECO:0000256" key="1">
    <source>
        <dbReference type="ARBA" id="ARBA00004141"/>
    </source>
</evidence>
<dbReference type="InterPro" id="IPR007269">
    <property type="entry name" value="ICMT_MeTrfase"/>
</dbReference>
<keyword evidence="7 10" id="KW-0812">Transmembrane</keyword>
<evidence type="ECO:0000256" key="3">
    <source>
        <dbReference type="ARBA" id="ARBA00012151"/>
    </source>
</evidence>
<keyword evidence="9 10" id="KW-0472">Membrane</keyword>
<feature type="transmembrane region" description="Helical" evidence="10">
    <location>
        <begin position="75"/>
        <end position="96"/>
    </location>
</feature>
<dbReference type="GO" id="GO:0005789">
    <property type="term" value="C:endoplasmic reticulum membrane"/>
    <property type="evidence" value="ECO:0007669"/>
    <property type="project" value="UniProtKB-SubCell"/>
</dbReference>
<evidence type="ECO:0000256" key="8">
    <source>
        <dbReference type="ARBA" id="ARBA00022989"/>
    </source>
</evidence>
<keyword evidence="6 10" id="KW-0949">S-adenosyl-L-methionine</keyword>
<dbReference type="InterPro" id="IPR025770">
    <property type="entry name" value="PPMT_MeTrfase"/>
</dbReference>
<evidence type="ECO:0000313" key="12">
    <source>
        <dbReference type="EMBL" id="RUP43757.1"/>
    </source>
</evidence>
<keyword evidence="8 10" id="KW-1133">Transmembrane helix</keyword>
<dbReference type="EMBL" id="RBNI01010381">
    <property type="protein sequence ID" value="RUP43757.1"/>
    <property type="molecule type" value="Genomic_DNA"/>
</dbReference>
<evidence type="ECO:0000256" key="5">
    <source>
        <dbReference type="ARBA" id="ARBA00022679"/>
    </source>
</evidence>
<evidence type="ECO:0000256" key="4">
    <source>
        <dbReference type="ARBA" id="ARBA00022603"/>
    </source>
</evidence>
<evidence type="ECO:0000256" key="11">
    <source>
        <dbReference type="SAM" id="MobiDB-lite"/>
    </source>
</evidence>
<dbReference type="Gene3D" id="1.20.120.1630">
    <property type="match status" value="1"/>
</dbReference>
<comment type="subcellular location">
    <subcellularLocation>
        <location evidence="10">Endoplasmic reticulum membrane</location>
        <topology evidence="10">Multi-pass membrane protein</topology>
    </subcellularLocation>
    <subcellularLocation>
        <location evidence="1">Membrane</location>
        <topology evidence="1">Multi-pass membrane protein</topology>
    </subcellularLocation>
</comment>
<proteinExistence type="inferred from homology"/>
<dbReference type="OrthoDB" id="422086at2759"/>
<feature type="compositionally biased region" description="Polar residues" evidence="11">
    <location>
        <begin position="1"/>
        <end position="21"/>
    </location>
</feature>
<keyword evidence="13" id="KW-1185">Reference proteome</keyword>
<keyword evidence="4 10" id="KW-0489">Methyltransferase</keyword>
<name>A0A433CYU4_9FUNG</name>